<protein>
    <recommendedName>
        <fullName evidence="4">DUF3953 domain-containing protein</fullName>
    </recommendedName>
</protein>
<keyword evidence="1" id="KW-0812">Transmembrane</keyword>
<organism evidence="2 3">
    <name type="scientific">Halobacillus litoralis</name>
    <dbReference type="NCBI Taxonomy" id="45668"/>
    <lineage>
        <taxon>Bacteria</taxon>
        <taxon>Bacillati</taxon>
        <taxon>Bacillota</taxon>
        <taxon>Bacilli</taxon>
        <taxon>Bacillales</taxon>
        <taxon>Bacillaceae</taxon>
        <taxon>Halobacillus</taxon>
    </lineage>
</organism>
<comment type="caution">
    <text evidence="2">The sequence shown here is derived from an EMBL/GenBank/DDBJ whole genome shotgun (WGS) entry which is preliminary data.</text>
</comment>
<feature type="transmembrane region" description="Helical" evidence="1">
    <location>
        <begin position="57"/>
        <end position="77"/>
    </location>
</feature>
<dbReference type="EMBL" id="WMFA01000002">
    <property type="protein sequence ID" value="MYL71274.1"/>
    <property type="molecule type" value="Genomic_DNA"/>
</dbReference>
<evidence type="ECO:0000313" key="2">
    <source>
        <dbReference type="EMBL" id="MYL71274.1"/>
    </source>
</evidence>
<dbReference type="Proteomes" id="UP000450457">
    <property type="component" value="Unassembled WGS sequence"/>
</dbReference>
<accession>A0A845FBW2</accession>
<dbReference type="AlphaFoldDB" id="A0A845FBW2"/>
<sequence length="78" mass="9110">MFRILEIMVASMALILLFSHWFFSFHVNFDLIALVSAFLYVFIGVRFLKEDRVIRGTIILVLSSMMAFIFIESFIPIT</sequence>
<evidence type="ECO:0008006" key="4">
    <source>
        <dbReference type="Google" id="ProtNLM"/>
    </source>
</evidence>
<dbReference type="OrthoDB" id="9953415at2"/>
<dbReference type="RefSeq" id="WP_160913678.1">
    <property type="nucleotide sequence ID" value="NZ_WMFA01000002.1"/>
</dbReference>
<evidence type="ECO:0000313" key="3">
    <source>
        <dbReference type="Proteomes" id="UP000450457"/>
    </source>
</evidence>
<keyword evidence="1" id="KW-0472">Membrane</keyword>
<feature type="transmembrane region" description="Helical" evidence="1">
    <location>
        <begin position="31"/>
        <end position="48"/>
    </location>
</feature>
<gene>
    <name evidence="2" type="ORF">GLW00_10435</name>
</gene>
<proteinExistence type="predicted"/>
<keyword evidence="1" id="KW-1133">Transmembrane helix</keyword>
<name>A0A845FBW2_9BACI</name>
<dbReference type="GeneID" id="78007417"/>
<feature type="transmembrane region" description="Helical" evidence="1">
    <location>
        <begin position="7"/>
        <end position="25"/>
    </location>
</feature>
<reference evidence="2 3" key="1">
    <citation type="submission" date="2019-11" db="EMBL/GenBank/DDBJ databases">
        <title>Genome sequences of 17 halophilic strains isolated from different environments.</title>
        <authorList>
            <person name="Furrow R.E."/>
        </authorList>
    </citation>
    <scope>NUCLEOTIDE SEQUENCE [LARGE SCALE GENOMIC DNA]</scope>
    <source>
        <strain evidence="2 3">SL-4</strain>
    </source>
</reference>
<evidence type="ECO:0000256" key="1">
    <source>
        <dbReference type="SAM" id="Phobius"/>
    </source>
</evidence>